<evidence type="ECO:0000313" key="2">
    <source>
        <dbReference type="Proteomes" id="UP000628448"/>
    </source>
</evidence>
<protein>
    <submittedName>
        <fullName evidence="1">YkgJ family cysteine cluster protein</fullName>
    </submittedName>
</protein>
<dbReference type="RefSeq" id="WP_196989153.1">
    <property type="nucleotide sequence ID" value="NZ_JADWYR010000001.1"/>
</dbReference>
<accession>A0A931E4M7</accession>
<proteinExistence type="predicted"/>
<dbReference type="EMBL" id="JADWYR010000001">
    <property type="protein sequence ID" value="MBG9375079.1"/>
    <property type="molecule type" value="Genomic_DNA"/>
</dbReference>
<name>A0A931E4M7_9BACT</name>
<sequence length="172" mass="19499">MPVTDLAVLALTAAEKETENDLFKQFLQEQDVAAIDAAVFALDKEITPQIDCTACGNCCRSLMINVDGQDAERLARHLHMHTDDFYERYVERSSQGTLAVMNNIPCHFLADNKCTVYEARPAECREFPGLHHAGFTKRLFAIFMHYQRCPIIFNVVEQLKDVTGFSTVNMHL</sequence>
<gene>
    <name evidence="1" type="ORF">I5907_02485</name>
</gene>
<keyword evidence="2" id="KW-1185">Reference proteome</keyword>
<dbReference type="PANTHER" id="PTHR35866:SF1">
    <property type="entry name" value="YKGJ FAMILY CYSTEINE CLUSTER PROTEIN"/>
    <property type="match status" value="1"/>
</dbReference>
<comment type="caution">
    <text evidence="1">The sequence shown here is derived from an EMBL/GenBank/DDBJ whole genome shotgun (WGS) entry which is preliminary data.</text>
</comment>
<dbReference type="Proteomes" id="UP000628448">
    <property type="component" value="Unassembled WGS sequence"/>
</dbReference>
<reference evidence="1" key="1">
    <citation type="submission" date="2020-11" db="EMBL/GenBank/DDBJ databases">
        <title>Bacterial whole genome sequence for Panacibacter sp. DH6.</title>
        <authorList>
            <person name="Le V."/>
            <person name="Ko S."/>
            <person name="Ahn C.-Y."/>
            <person name="Oh H.-M."/>
        </authorList>
    </citation>
    <scope>NUCLEOTIDE SEQUENCE</scope>
    <source>
        <strain evidence="1">DH6</strain>
    </source>
</reference>
<dbReference type="InterPro" id="IPR005358">
    <property type="entry name" value="Puta_zinc/iron-chelating_dom"/>
</dbReference>
<dbReference type="Pfam" id="PF03692">
    <property type="entry name" value="CxxCxxCC"/>
    <property type="match status" value="1"/>
</dbReference>
<dbReference type="AlphaFoldDB" id="A0A931E4M7"/>
<organism evidence="1 2">
    <name type="scientific">Panacibacter microcysteis</name>
    <dbReference type="NCBI Taxonomy" id="2793269"/>
    <lineage>
        <taxon>Bacteria</taxon>
        <taxon>Pseudomonadati</taxon>
        <taxon>Bacteroidota</taxon>
        <taxon>Chitinophagia</taxon>
        <taxon>Chitinophagales</taxon>
        <taxon>Chitinophagaceae</taxon>
        <taxon>Panacibacter</taxon>
    </lineage>
</organism>
<evidence type="ECO:0000313" key="1">
    <source>
        <dbReference type="EMBL" id="MBG9375079.1"/>
    </source>
</evidence>
<dbReference type="PANTHER" id="PTHR35866">
    <property type="entry name" value="PUTATIVE-RELATED"/>
    <property type="match status" value="1"/>
</dbReference>